<dbReference type="Proteomes" id="UP000015354">
    <property type="component" value="Unassembled WGS sequence"/>
</dbReference>
<dbReference type="Pfam" id="PF12777">
    <property type="entry name" value="MT"/>
    <property type="match status" value="1"/>
</dbReference>
<evidence type="ECO:0000259" key="3">
    <source>
        <dbReference type="Pfam" id="PF12777"/>
    </source>
</evidence>
<dbReference type="AlphaFoldDB" id="S9V229"/>
<feature type="coiled-coil region" evidence="1">
    <location>
        <begin position="262"/>
        <end position="292"/>
    </location>
</feature>
<dbReference type="Gene3D" id="1.20.920.20">
    <property type="match status" value="1"/>
</dbReference>
<dbReference type="PANTHER" id="PTHR45703">
    <property type="entry name" value="DYNEIN HEAVY CHAIN"/>
    <property type="match status" value="1"/>
</dbReference>
<dbReference type="GO" id="GO:0045505">
    <property type="term" value="F:dynein intermediate chain binding"/>
    <property type="evidence" value="ECO:0007669"/>
    <property type="project" value="InterPro"/>
</dbReference>
<accession>S9V229</accession>
<gene>
    <name evidence="4" type="ORF">STCU_08751</name>
</gene>
<feature type="region of interest" description="Disordered" evidence="2">
    <location>
        <begin position="402"/>
        <end position="430"/>
    </location>
</feature>
<keyword evidence="1" id="KW-0175">Coiled coil</keyword>
<dbReference type="InterPro" id="IPR024743">
    <property type="entry name" value="Dynein_HC_stalk"/>
</dbReference>
<dbReference type="EMBL" id="ATMH01008751">
    <property type="protein sequence ID" value="EPY20971.1"/>
    <property type="molecule type" value="Genomic_DNA"/>
</dbReference>
<dbReference type="OrthoDB" id="447173at2759"/>
<dbReference type="PANTHER" id="PTHR45703:SF36">
    <property type="entry name" value="DYNEIN HEAVY CHAIN, CYTOPLASMIC"/>
    <property type="match status" value="1"/>
</dbReference>
<dbReference type="GO" id="GO:0030286">
    <property type="term" value="C:dynein complex"/>
    <property type="evidence" value="ECO:0007669"/>
    <property type="project" value="InterPro"/>
</dbReference>
<comment type="caution">
    <text evidence="4">The sequence shown here is derived from an EMBL/GenBank/DDBJ whole genome shotgun (WGS) entry which is preliminary data.</text>
</comment>
<proteinExistence type="predicted"/>
<evidence type="ECO:0000313" key="5">
    <source>
        <dbReference type="Proteomes" id="UP000015354"/>
    </source>
</evidence>
<protein>
    <submittedName>
        <fullName evidence="4">Dynein heavy chain, cytosolic</fullName>
    </submittedName>
</protein>
<reference evidence="4 5" key="1">
    <citation type="journal article" date="2013" name="PLoS ONE">
        <title>Predicting the Proteins of Angomonas deanei, Strigomonas culicis and Their Respective Endosymbionts Reveals New Aspects of the Trypanosomatidae Family.</title>
        <authorList>
            <person name="Motta M.C."/>
            <person name="Martins A.C."/>
            <person name="de Souza S.S."/>
            <person name="Catta-Preta C.M."/>
            <person name="Silva R."/>
            <person name="Klein C.C."/>
            <person name="de Almeida L.G."/>
            <person name="de Lima Cunha O."/>
            <person name="Ciapina L.P."/>
            <person name="Brocchi M."/>
            <person name="Colabardini A.C."/>
            <person name="de Araujo Lima B."/>
            <person name="Machado C.R."/>
            <person name="de Almeida Soares C.M."/>
            <person name="Probst C.M."/>
            <person name="de Menezes C.B."/>
            <person name="Thompson C.E."/>
            <person name="Bartholomeu D.C."/>
            <person name="Gradia D.F."/>
            <person name="Pavoni D.P."/>
            <person name="Grisard E.C."/>
            <person name="Fantinatti-Garboggini F."/>
            <person name="Marchini F.K."/>
            <person name="Rodrigues-Luiz G.F."/>
            <person name="Wagner G."/>
            <person name="Goldman G.H."/>
            <person name="Fietto J.L."/>
            <person name="Elias M.C."/>
            <person name="Goldman M.H."/>
            <person name="Sagot M.F."/>
            <person name="Pereira M."/>
            <person name="Stoco P.H."/>
            <person name="de Mendonca-Neto R.P."/>
            <person name="Teixeira S.M."/>
            <person name="Maciel T.E."/>
            <person name="de Oliveira Mendes T.A."/>
            <person name="Urmenyi T.P."/>
            <person name="de Souza W."/>
            <person name="Schenkman S."/>
            <person name="de Vasconcelos A.T."/>
        </authorList>
    </citation>
    <scope>NUCLEOTIDE SEQUENCE [LARGE SCALE GENOMIC DNA]</scope>
</reference>
<evidence type="ECO:0000256" key="2">
    <source>
        <dbReference type="SAM" id="MobiDB-lite"/>
    </source>
</evidence>
<evidence type="ECO:0000256" key="1">
    <source>
        <dbReference type="SAM" id="Coils"/>
    </source>
</evidence>
<sequence length="534" mass="58866">MSRPKKQSIRQDVPALAQRAASLSREEPPLRLAMNHLVAYEYVGPRGDWQWGLGTVADLSGPRIVRLCVWQASGSSGGAMSPVSGDVVDLLATQNARTAAEAAAEALRKDLSTRHIAFRSGRSRREEELEAAEQTLRDALVEVQMIGEKDWREIRSYPKPPAMVELVLSAVMIVLDEPAKAWQDVLKVIREKNFVRRIEELNPVNITTPNCRRLEPYLQNPRFTYQNAMAGSRAIGALQRWVCAQRSFANLSFATRDYDLTHSAEKDALVELEERLAQVDSETQQLQEEEALQARGGRPSLVLDHGAAAGVRECIHGVDATYRFTDATVAVLRAAVLADLGTPPATTLTLTPEQAAQLTESLKARAAPLAQEQQAEAERRRLQRALDDLRQDYAESLRALEEAQNAREEAPVEAESAPLSHSGASAPDSERMHELEDEIGQMRDQLAALQLERDMDPQERRSSKCKSCGGEDMVVDAGAPPTSGIDLRGIIAALQKESALLTNRSGDAQRTLVELNDRLESHPLLQKVMSAVDE</sequence>
<dbReference type="GO" id="GO:0007018">
    <property type="term" value="P:microtubule-based movement"/>
    <property type="evidence" value="ECO:0007669"/>
    <property type="project" value="InterPro"/>
</dbReference>
<name>S9V229_9TRYP</name>
<dbReference type="GO" id="GO:0051959">
    <property type="term" value="F:dynein light intermediate chain binding"/>
    <property type="evidence" value="ECO:0007669"/>
    <property type="project" value="InterPro"/>
</dbReference>
<keyword evidence="5" id="KW-1185">Reference proteome</keyword>
<evidence type="ECO:0000313" key="4">
    <source>
        <dbReference type="EMBL" id="EPY20971.1"/>
    </source>
</evidence>
<feature type="domain" description="Dynein heavy chain coiled coil stalk" evidence="3">
    <location>
        <begin position="121"/>
        <end position="288"/>
    </location>
</feature>
<dbReference type="InterPro" id="IPR026983">
    <property type="entry name" value="DHC"/>
</dbReference>
<organism evidence="4 5">
    <name type="scientific">Strigomonas culicis</name>
    <dbReference type="NCBI Taxonomy" id="28005"/>
    <lineage>
        <taxon>Eukaryota</taxon>
        <taxon>Discoba</taxon>
        <taxon>Euglenozoa</taxon>
        <taxon>Kinetoplastea</taxon>
        <taxon>Metakinetoplastina</taxon>
        <taxon>Trypanosomatida</taxon>
        <taxon>Trypanosomatidae</taxon>
        <taxon>Strigomonadinae</taxon>
        <taxon>Strigomonas</taxon>
    </lineage>
</organism>